<dbReference type="EMBL" id="HACM01003078">
    <property type="protein sequence ID" value="CRZ03520.1"/>
    <property type="molecule type" value="Transcribed_RNA"/>
</dbReference>
<feature type="non-terminal residue" evidence="1">
    <location>
        <position position="1"/>
    </location>
</feature>
<accession>A0A0H5QMW4</accession>
<organism evidence="1">
    <name type="scientific">Spongospora subterranea</name>
    <dbReference type="NCBI Taxonomy" id="70186"/>
    <lineage>
        <taxon>Eukaryota</taxon>
        <taxon>Sar</taxon>
        <taxon>Rhizaria</taxon>
        <taxon>Endomyxa</taxon>
        <taxon>Phytomyxea</taxon>
        <taxon>Plasmodiophorida</taxon>
        <taxon>Plasmodiophoridae</taxon>
        <taxon>Spongospora</taxon>
    </lineage>
</organism>
<sequence length="210" mass="23696">LQLEDMNNPLERDSTTIAESLLLNGLLDVKYQHVIKAGQVALGKVKVDRAWKIIIEHETEIVLNLVQDRKSKATIKNALHELSSAADGLHGNVTENIMRLLVEDVLYEMYSSTLEGKQRDRLASLLKLAKDAMYKEPADSVTSRIHLEFKQSDRLAFDNGEVFWDMLQELTVVVSSDVKTDEFTKLGFALVVALLQYLLNMAQNKNKPAE</sequence>
<proteinExistence type="predicted"/>
<reference evidence="1" key="1">
    <citation type="submission" date="2015-04" db="EMBL/GenBank/DDBJ databases">
        <title>The genome sequence of the plant pathogenic Rhizarian Plasmodiophora brassicae reveals insights in its biotrophic life cycle and the origin of chitin synthesis.</title>
        <authorList>
            <person name="Schwelm A."/>
            <person name="Fogelqvist J."/>
            <person name="Knaust A."/>
            <person name="Julke S."/>
            <person name="Lilja T."/>
            <person name="Dhandapani V."/>
            <person name="Bonilla-Rosso G."/>
            <person name="Karlsson M."/>
            <person name="Shevchenko A."/>
            <person name="Choi S.R."/>
            <person name="Kim H.G."/>
            <person name="Park J.Y."/>
            <person name="Lim Y.P."/>
            <person name="Ludwig-Muller J."/>
            <person name="Dixelius C."/>
        </authorList>
    </citation>
    <scope>NUCLEOTIDE SEQUENCE</scope>
    <source>
        <tissue evidence="1">Potato root galls</tissue>
    </source>
</reference>
<dbReference type="AlphaFoldDB" id="A0A0H5QMW4"/>
<evidence type="ECO:0000313" key="1">
    <source>
        <dbReference type="EMBL" id="CRZ03520.1"/>
    </source>
</evidence>
<name>A0A0H5QMW4_9EUKA</name>
<protein>
    <submittedName>
        <fullName evidence="1">Uncharacterized protein</fullName>
    </submittedName>
</protein>